<dbReference type="AlphaFoldDB" id="A0A6P3XCU9"/>
<keyword evidence="1" id="KW-1185">Reference proteome</keyword>
<dbReference type="KEGG" id="dqu:106745196"/>
<reference evidence="2" key="1">
    <citation type="submission" date="2025-08" db="UniProtKB">
        <authorList>
            <consortium name="RefSeq"/>
        </authorList>
    </citation>
    <scope>IDENTIFICATION</scope>
</reference>
<evidence type="ECO:0000313" key="2">
    <source>
        <dbReference type="RefSeq" id="XP_014476042.1"/>
    </source>
</evidence>
<protein>
    <submittedName>
        <fullName evidence="2">Uncharacterized protein LOC106745196</fullName>
    </submittedName>
</protein>
<name>A0A6P3XCU9_DINQU</name>
<dbReference type="RefSeq" id="XP_014476042.1">
    <property type="nucleotide sequence ID" value="XM_014620556.1"/>
</dbReference>
<organism evidence="1 2">
    <name type="scientific">Dinoponera quadriceps</name>
    <name type="common">South American ant</name>
    <dbReference type="NCBI Taxonomy" id="609295"/>
    <lineage>
        <taxon>Eukaryota</taxon>
        <taxon>Metazoa</taxon>
        <taxon>Ecdysozoa</taxon>
        <taxon>Arthropoda</taxon>
        <taxon>Hexapoda</taxon>
        <taxon>Insecta</taxon>
        <taxon>Pterygota</taxon>
        <taxon>Neoptera</taxon>
        <taxon>Endopterygota</taxon>
        <taxon>Hymenoptera</taxon>
        <taxon>Apocrita</taxon>
        <taxon>Aculeata</taxon>
        <taxon>Formicoidea</taxon>
        <taxon>Formicidae</taxon>
        <taxon>Ponerinae</taxon>
        <taxon>Ponerini</taxon>
        <taxon>Dinoponera</taxon>
    </lineage>
</organism>
<accession>A0A6P3XCU9</accession>
<sequence length="147" mass="16771">MSDLTVEEKVYLIECFYGRGKIYANAYRGFCIKCGSKRVASENTVKRIIDNFVTYGALHDRKHDLPGPSCAVTTEETIEDIEKYFETNPNSSIRKAAQVLGVKKGKLMENPMEKRIQFCNTVTEMFENRDLNEKQIIFTDDVNGGLK</sequence>
<dbReference type="OrthoDB" id="9971063at2759"/>
<proteinExistence type="predicted"/>
<gene>
    <name evidence="2" type="primary">LOC106745196</name>
</gene>
<dbReference type="GeneID" id="106745196"/>
<dbReference type="Proteomes" id="UP000515204">
    <property type="component" value="Unplaced"/>
</dbReference>
<evidence type="ECO:0000313" key="1">
    <source>
        <dbReference type="Proteomes" id="UP000515204"/>
    </source>
</evidence>